<dbReference type="PROSITE" id="PS50111">
    <property type="entry name" value="CHEMOTAXIS_TRANSDUC_2"/>
    <property type="match status" value="1"/>
</dbReference>
<dbReference type="InterPro" id="IPR004090">
    <property type="entry name" value="Chemotax_Me-accpt_rcpt"/>
</dbReference>
<organism evidence="8 9">
    <name type="scientific">Marinobacterium stanieri</name>
    <dbReference type="NCBI Taxonomy" id="49186"/>
    <lineage>
        <taxon>Bacteria</taxon>
        <taxon>Pseudomonadati</taxon>
        <taxon>Pseudomonadota</taxon>
        <taxon>Gammaproteobacteria</taxon>
        <taxon>Oceanospirillales</taxon>
        <taxon>Oceanospirillaceae</taxon>
        <taxon>Marinobacterium</taxon>
    </lineage>
</organism>
<dbReference type="Proteomes" id="UP000186895">
    <property type="component" value="Unassembled WGS sequence"/>
</dbReference>
<evidence type="ECO:0000256" key="1">
    <source>
        <dbReference type="ARBA" id="ARBA00004370"/>
    </source>
</evidence>
<feature type="coiled-coil region" evidence="5">
    <location>
        <begin position="61"/>
        <end position="103"/>
    </location>
</feature>
<dbReference type="RefSeq" id="WP_076465526.1">
    <property type="nucleotide sequence ID" value="NZ_FTMN01000011.1"/>
</dbReference>
<dbReference type="InterPro" id="IPR004089">
    <property type="entry name" value="MCPsignal_dom"/>
</dbReference>
<dbReference type="STRING" id="49186.SAMN05421647_11153"/>
<protein>
    <submittedName>
        <fullName evidence="8">Methyl-accepting chemotaxis sensory transducer</fullName>
    </submittedName>
</protein>
<dbReference type="Pfam" id="PF00015">
    <property type="entry name" value="MCPsignal"/>
    <property type="match status" value="1"/>
</dbReference>
<keyword evidence="6" id="KW-0812">Transmembrane</keyword>
<comment type="subcellular location">
    <subcellularLocation>
        <location evidence="1">Membrane</location>
    </subcellularLocation>
</comment>
<dbReference type="SUPFAM" id="SSF58104">
    <property type="entry name" value="Methyl-accepting chemotaxis protein (MCP) signaling domain"/>
    <property type="match status" value="1"/>
</dbReference>
<dbReference type="PRINTS" id="PR00260">
    <property type="entry name" value="CHEMTRNSDUCR"/>
</dbReference>
<proteinExistence type="inferred from homology"/>
<evidence type="ECO:0000256" key="6">
    <source>
        <dbReference type="SAM" id="Phobius"/>
    </source>
</evidence>
<dbReference type="GO" id="GO:0007165">
    <property type="term" value="P:signal transduction"/>
    <property type="evidence" value="ECO:0007669"/>
    <property type="project" value="UniProtKB-KW"/>
</dbReference>
<keyword evidence="9" id="KW-1185">Reference proteome</keyword>
<name>A0A1N6WMN4_9GAMM</name>
<keyword evidence="6" id="KW-0472">Membrane</keyword>
<sequence>MNWINIKAITVLVLVLIMALAEWLGWSDWIRWGAMAAIFVLVLTMMHLVKQQVEELNESPSSEQEEELRNLLTELEQNLQQESSQVEQERARLEALIQDAVQTLSGSFMNLNDLSTRQTVLVEQVLSRSQESEAGTEHLSVSQFMGKAEQTLDQFVSVIVDVSRNSLEIVHRIDDMMEQLESIFTLIESVEGIAEQTNLLALNASIEAARAGEAGRGFAVVADEVRNLSRSSSELNQQIREHIQGAKGTIDNLRESVSVMASNDMSGTISTKEQMTAMMESMADVNSQLSGGVNELSDIGQTLAVAIQDAVRSLQFEDMCTQILQAMKNNTNAMQELAQLAQQLKSADSLDADTMKQFSKACNDLLQRSRELDSRRAVSQQSMDEGDIELF</sequence>
<accession>A0A1N6WMN4</accession>
<reference evidence="8 9" key="1">
    <citation type="submission" date="2017-01" db="EMBL/GenBank/DDBJ databases">
        <authorList>
            <person name="Mah S.A."/>
            <person name="Swanson W.J."/>
            <person name="Moy G.W."/>
            <person name="Vacquier V.D."/>
        </authorList>
    </citation>
    <scope>NUCLEOTIDE SEQUENCE [LARGE SCALE GENOMIC DNA]</scope>
    <source>
        <strain evidence="8 9">DSM 7027</strain>
    </source>
</reference>
<dbReference type="GO" id="GO:0006935">
    <property type="term" value="P:chemotaxis"/>
    <property type="evidence" value="ECO:0007669"/>
    <property type="project" value="InterPro"/>
</dbReference>
<evidence type="ECO:0000259" key="7">
    <source>
        <dbReference type="PROSITE" id="PS50111"/>
    </source>
</evidence>
<evidence type="ECO:0000256" key="3">
    <source>
        <dbReference type="ARBA" id="ARBA00029447"/>
    </source>
</evidence>
<dbReference type="SMART" id="SM00283">
    <property type="entry name" value="MA"/>
    <property type="match status" value="1"/>
</dbReference>
<comment type="similarity">
    <text evidence="3">Belongs to the methyl-accepting chemotaxis (MCP) protein family.</text>
</comment>
<feature type="domain" description="Methyl-accepting transducer" evidence="7">
    <location>
        <begin position="75"/>
        <end position="318"/>
    </location>
</feature>
<evidence type="ECO:0000256" key="5">
    <source>
        <dbReference type="SAM" id="Coils"/>
    </source>
</evidence>
<feature type="coiled-coil region" evidence="5">
    <location>
        <begin position="323"/>
        <end position="350"/>
    </location>
</feature>
<evidence type="ECO:0000313" key="9">
    <source>
        <dbReference type="Proteomes" id="UP000186895"/>
    </source>
</evidence>
<feature type="transmembrane region" description="Helical" evidence="6">
    <location>
        <begin position="31"/>
        <end position="49"/>
    </location>
</feature>
<keyword evidence="5" id="KW-0175">Coiled coil</keyword>
<evidence type="ECO:0000256" key="2">
    <source>
        <dbReference type="ARBA" id="ARBA00023224"/>
    </source>
</evidence>
<dbReference type="PANTHER" id="PTHR32089">
    <property type="entry name" value="METHYL-ACCEPTING CHEMOTAXIS PROTEIN MCPB"/>
    <property type="match status" value="1"/>
</dbReference>
<dbReference type="PANTHER" id="PTHR32089:SF112">
    <property type="entry name" value="LYSOZYME-LIKE PROTEIN-RELATED"/>
    <property type="match status" value="1"/>
</dbReference>
<dbReference type="AlphaFoldDB" id="A0A1N6WMN4"/>
<dbReference type="GO" id="GO:0004888">
    <property type="term" value="F:transmembrane signaling receptor activity"/>
    <property type="evidence" value="ECO:0007669"/>
    <property type="project" value="InterPro"/>
</dbReference>
<evidence type="ECO:0000313" key="8">
    <source>
        <dbReference type="EMBL" id="SIQ91341.1"/>
    </source>
</evidence>
<dbReference type="GO" id="GO:0016020">
    <property type="term" value="C:membrane"/>
    <property type="evidence" value="ECO:0007669"/>
    <property type="project" value="UniProtKB-SubCell"/>
</dbReference>
<dbReference type="Gene3D" id="1.10.287.950">
    <property type="entry name" value="Methyl-accepting chemotaxis protein"/>
    <property type="match status" value="1"/>
</dbReference>
<evidence type="ECO:0000256" key="4">
    <source>
        <dbReference type="PROSITE-ProRule" id="PRU00284"/>
    </source>
</evidence>
<keyword evidence="2 4" id="KW-0807">Transducer</keyword>
<dbReference type="EMBL" id="FTMN01000011">
    <property type="protein sequence ID" value="SIQ91341.1"/>
    <property type="molecule type" value="Genomic_DNA"/>
</dbReference>
<gene>
    <name evidence="8" type="ORF">SAMN05421647_11153</name>
</gene>
<keyword evidence="6" id="KW-1133">Transmembrane helix</keyword>
<dbReference type="eggNOG" id="COG0840">
    <property type="taxonomic scope" value="Bacteria"/>
</dbReference>